<dbReference type="Pfam" id="PF13947">
    <property type="entry name" value="GUB_WAK_bind"/>
    <property type="match status" value="1"/>
</dbReference>
<evidence type="ECO:0000256" key="5">
    <source>
        <dbReference type="SAM" id="Phobius"/>
    </source>
</evidence>
<keyword evidence="9" id="KW-1185">Reference proteome</keyword>
<evidence type="ECO:0000256" key="2">
    <source>
        <dbReference type="ARBA" id="ARBA00022729"/>
    </source>
</evidence>
<dbReference type="Pfam" id="PF07714">
    <property type="entry name" value="PK_Tyr_Ser-Thr"/>
    <property type="match status" value="1"/>
</dbReference>
<evidence type="ECO:0000256" key="4">
    <source>
        <dbReference type="ARBA" id="ARBA00022840"/>
    </source>
</evidence>
<organism evidence="8 9">
    <name type="scientific">Dendrobium catenatum</name>
    <dbReference type="NCBI Taxonomy" id="906689"/>
    <lineage>
        <taxon>Eukaryota</taxon>
        <taxon>Viridiplantae</taxon>
        <taxon>Streptophyta</taxon>
        <taxon>Embryophyta</taxon>
        <taxon>Tracheophyta</taxon>
        <taxon>Spermatophyta</taxon>
        <taxon>Magnoliopsida</taxon>
        <taxon>Liliopsida</taxon>
        <taxon>Asparagales</taxon>
        <taxon>Orchidaceae</taxon>
        <taxon>Epidendroideae</taxon>
        <taxon>Malaxideae</taxon>
        <taxon>Dendrobiinae</taxon>
        <taxon>Dendrobium</taxon>
    </lineage>
</organism>
<keyword evidence="5" id="KW-1133">Transmembrane helix</keyword>
<comment type="subcellular location">
    <subcellularLocation>
        <location evidence="1">Membrane</location>
        <topology evidence="1">Single-pass membrane protein</topology>
    </subcellularLocation>
</comment>
<dbReference type="Gene3D" id="3.30.200.20">
    <property type="entry name" value="Phosphorylase Kinase, domain 1"/>
    <property type="match status" value="1"/>
</dbReference>
<keyword evidence="2 6" id="KW-0732">Signal</keyword>
<keyword evidence="3" id="KW-0547">Nucleotide-binding</keyword>
<dbReference type="Gene3D" id="1.10.510.10">
    <property type="entry name" value="Transferase(Phosphotransferase) domain 1"/>
    <property type="match status" value="2"/>
</dbReference>
<gene>
    <name evidence="8" type="ORF">MA16_Dca007810</name>
</gene>
<dbReference type="InterPro" id="IPR011009">
    <property type="entry name" value="Kinase-like_dom_sf"/>
</dbReference>
<dbReference type="PANTHER" id="PTHR46008">
    <property type="entry name" value="LEAF RUST 10 DISEASE-RESISTANCE LOCUS RECEPTOR-LIKE PROTEIN KINASE-LIKE 1.4"/>
    <property type="match status" value="1"/>
</dbReference>
<dbReference type="GO" id="GO:0016020">
    <property type="term" value="C:membrane"/>
    <property type="evidence" value="ECO:0007669"/>
    <property type="project" value="UniProtKB-SubCell"/>
</dbReference>
<keyword evidence="8" id="KW-0418">Kinase</keyword>
<dbReference type="GO" id="GO:0004672">
    <property type="term" value="F:protein kinase activity"/>
    <property type="evidence" value="ECO:0007669"/>
    <property type="project" value="InterPro"/>
</dbReference>
<dbReference type="InterPro" id="IPR001245">
    <property type="entry name" value="Ser-Thr/Tyr_kinase_cat_dom"/>
</dbReference>
<reference evidence="8 9" key="2">
    <citation type="journal article" date="2017" name="Nature">
        <title>The Apostasia genome and the evolution of orchids.</title>
        <authorList>
            <person name="Zhang G.Q."/>
            <person name="Liu K.W."/>
            <person name="Li Z."/>
            <person name="Lohaus R."/>
            <person name="Hsiao Y.Y."/>
            <person name="Niu S.C."/>
            <person name="Wang J.Y."/>
            <person name="Lin Y.C."/>
            <person name="Xu Q."/>
            <person name="Chen L.J."/>
            <person name="Yoshida K."/>
            <person name="Fujiwara S."/>
            <person name="Wang Z.W."/>
            <person name="Zhang Y.Q."/>
            <person name="Mitsuda N."/>
            <person name="Wang M."/>
            <person name="Liu G.H."/>
            <person name="Pecoraro L."/>
            <person name="Huang H.X."/>
            <person name="Xiao X.J."/>
            <person name="Lin M."/>
            <person name="Wu X.Y."/>
            <person name="Wu W.L."/>
            <person name="Chen Y.Y."/>
            <person name="Chang S.B."/>
            <person name="Sakamoto S."/>
            <person name="Ohme-Takagi M."/>
            <person name="Yagi M."/>
            <person name="Zeng S.J."/>
            <person name="Shen C.Y."/>
            <person name="Yeh C.M."/>
            <person name="Luo Y.B."/>
            <person name="Tsai W.C."/>
            <person name="Van de Peer Y."/>
            <person name="Liu Z.J."/>
        </authorList>
    </citation>
    <scope>NUCLEOTIDE SEQUENCE [LARGE SCALE GENOMIC DNA]</scope>
    <source>
        <tissue evidence="8">The whole plant</tissue>
    </source>
</reference>
<reference evidence="8 9" key="1">
    <citation type="journal article" date="2016" name="Sci. Rep.">
        <title>The Dendrobium catenatum Lindl. genome sequence provides insights into polysaccharide synthase, floral development and adaptive evolution.</title>
        <authorList>
            <person name="Zhang G.Q."/>
            <person name="Xu Q."/>
            <person name="Bian C."/>
            <person name="Tsai W.C."/>
            <person name="Yeh C.M."/>
            <person name="Liu K.W."/>
            <person name="Yoshida K."/>
            <person name="Zhang L.S."/>
            <person name="Chang S.B."/>
            <person name="Chen F."/>
            <person name="Shi Y."/>
            <person name="Su Y.Y."/>
            <person name="Zhang Y.Q."/>
            <person name="Chen L.J."/>
            <person name="Yin Y."/>
            <person name="Lin M."/>
            <person name="Huang H."/>
            <person name="Deng H."/>
            <person name="Wang Z.W."/>
            <person name="Zhu S.L."/>
            <person name="Zhao X."/>
            <person name="Deng C."/>
            <person name="Niu S.C."/>
            <person name="Huang J."/>
            <person name="Wang M."/>
            <person name="Liu G.H."/>
            <person name="Yang H.J."/>
            <person name="Xiao X.J."/>
            <person name="Hsiao Y.Y."/>
            <person name="Wu W.L."/>
            <person name="Chen Y.Y."/>
            <person name="Mitsuda N."/>
            <person name="Ohme-Takagi M."/>
            <person name="Luo Y.B."/>
            <person name="Van de Peer Y."/>
            <person name="Liu Z.J."/>
        </authorList>
    </citation>
    <scope>NUCLEOTIDE SEQUENCE [LARGE SCALE GENOMIC DNA]</scope>
    <source>
        <tissue evidence="8">The whole plant</tissue>
    </source>
</reference>
<keyword evidence="4" id="KW-0067">ATP-binding</keyword>
<name>A0A2I0X5H1_9ASPA</name>
<protein>
    <submittedName>
        <fullName evidence="8">Inactive receptor-like protein kinase</fullName>
    </submittedName>
</protein>
<keyword evidence="8" id="KW-0808">Transferase</keyword>
<evidence type="ECO:0000259" key="7">
    <source>
        <dbReference type="PROSITE" id="PS50011"/>
    </source>
</evidence>
<sequence length="640" mass="70481">MDPISVSLFLHLLLVAHHLAAADVSDALFNNRCKELCGDLSLPYPFHLNSSCGPQVDAFRLTCTHNSSLYLTLGPTELRIIAFLTSDSILLDYSKSKSNSNSNSTSPCDRWYADLNDTAGVLNRNPFVAVTPYNVLRLYDCDDSSVCRSGCERVGGCEGTGGVYQGCCYPLSDGSVWKAGEGFGVFGEYGCRGFSSWVEKRGLVGNARRGIEVEWAVPRKLLEDVACADGAVMVNSTVVKKGYRCACGPGLVGDGFARGIGCFKACSDDGRSANGDCCKGRFCKKRVAILVGAIISAIFIAGALAICFLVKVPVNRSKDHHHQACLPKILGKACRTRLFTYQELNDATKGFDHEQQLISIVDGTIQMGVIDDGSLVAVQKVNCENEQNLRQVWEIIEILSQVSHKNIARIIGCCISSNYSLLLVHEFFSHGTLEEHLQRHRGHGLCWYHRINIAIEVASALSFLQSEITPPINLHDLKSSEIFIDAEYSIKIASYKFLNSPICNESCSYAVSHDAQMVYNFGLILLELITGSRKEHLLELTLLKIKDGRLHEIVDPQLRFGEQLPVQCEQIERMAIFALQCLARRVAESVSMVTVAKDFIRSTHDGMDDCGKREPILEVTFSNSSLLQMISMSPDTIHVP</sequence>
<evidence type="ECO:0000256" key="6">
    <source>
        <dbReference type="SAM" id="SignalP"/>
    </source>
</evidence>
<dbReference type="PROSITE" id="PS50011">
    <property type="entry name" value="PROTEIN_KINASE_DOM"/>
    <property type="match status" value="1"/>
</dbReference>
<keyword evidence="5" id="KW-0812">Transmembrane</keyword>
<dbReference type="GO" id="GO:0030247">
    <property type="term" value="F:polysaccharide binding"/>
    <property type="evidence" value="ECO:0007669"/>
    <property type="project" value="InterPro"/>
</dbReference>
<dbReference type="GO" id="GO:0005524">
    <property type="term" value="F:ATP binding"/>
    <property type="evidence" value="ECO:0007669"/>
    <property type="project" value="UniProtKB-KW"/>
</dbReference>
<feature type="domain" description="Protein kinase" evidence="7">
    <location>
        <begin position="324"/>
        <end position="640"/>
    </location>
</feature>
<dbReference type="SUPFAM" id="SSF56112">
    <property type="entry name" value="Protein kinase-like (PK-like)"/>
    <property type="match status" value="1"/>
</dbReference>
<dbReference type="EMBL" id="KZ502136">
    <property type="protein sequence ID" value="PKU83152.1"/>
    <property type="molecule type" value="Genomic_DNA"/>
</dbReference>
<feature type="signal peptide" evidence="6">
    <location>
        <begin position="1"/>
        <end position="22"/>
    </location>
</feature>
<evidence type="ECO:0000256" key="3">
    <source>
        <dbReference type="ARBA" id="ARBA00022741"/>
    </source>
</evidence>
<feature type="transmembrane region" description="Helical" evidence="5">
    <location>
        <begin position="287"/>
        <end position="310"/>
    </location>
</feature>
<dbReference type="Proteomes" id="UP000233837">
    <property type="component" value="Unassembled WGS sequence"/>
</dbReference>
<dbReference type="InterPro" id="IPR025287">
    <property type="entry name" value="WAK_GUB"/>
</dbReference>
<feature type="chain" id="PRO_5014134928" evidence="6">
    <location>
        <begin position="23"/>
        <end position="640"/>
    </location>
</feature>
<evidence type="ECO:0000313" key="9">
    <source>
        <dbReference type="Proteomes" id="UP000233837"/>
    </source>
</evidence>
<evidence type="ECO:0000256" key="1">
    <source>
        <dbReference type="ARBA" id="ARBA00004167"/>
    </source>
</evidence>
<accession>A0A2I0X5H1</accession>
<keyword evidence="8" id="KW-0675">Receptor</keyword>
<keyword evidence="5" id="KW-0472">Membrane</keyword>
<dbReference type="AlphaFoldDB" id="A0A2I0X5H1"/>
<proteinExistence type="predicted"/>
<dbReference type="InterPro" id="IPR000719">
    <property type="entry name" value="Prot_kinase_dom"/>
</dbReference>
<evidence type="ECO:0000313" key="8">
    <source>
        <dbReference type="EMBL" id="PKU83152.1"/>
    </source>
</evidence>